<dbReference type="EMBL" id="AWUE01021070">
    <property type="protein sequence ID" value="OMO63728.1"/>
    <property type="molecule type" value="Genomic_DNA"/>
</dbReference>
<evidence type="ECO:0000313" key="1">
    <source>
        <dbReference type="EMBL" id="OMO63728.1"/>
    </source>
</evidence>
<organism evidence="1 2">
    <name type="scientific">Corchorus olitorius</name>
    <dbReference type="NCBI Taxonomy" id="93759"/>
    <lineage>
        <taxon>Eukaryota</taxon>
        <taxon>Viridiplantae</taxon>
        <taxon>Streptophyta</taxon>
        <taxon>Embryophyta</taxon>
        <taxon>Tracheophyta</taxon>
        <taxon>Spermatophyta</taxon>
        <taxon>Magnoliopsida</taxon>
        <taxon>eudicotyledons</taxon>
        <taxon>Gunneridae</taxon>
        <taxon>Pentapetalae</taxon>
        <taxon>rosids</taxon>
        <taxon>malvids</taxon>
        <taxon>Malvales</taxon>
        <taxon>Malvaceae</taxon>
        <taxon>Grewioideae</taxon>
        <taxon>Apeibeae</taxon>
        <taxon>Corchorus</taxon>
    </lineage>
</organism>
<dbReference type="AlphaFoldDB" id="A0A1R3H018"/>
<dbReference type="Proteomes" id="UP000187203">
    <property type="component" value="Unassembled WGS sequence"/>
</dbReference>
<proteinExistence type="predicted"/>
<reference evidence="2" key="1">
    <citation type="submission" date="2013-09" db="EMBL/GenBank/DDBJ databases">
        <title>Corchorus olitorius genome sequencing.</title>
        <authorList>
            <person name="Alam M."/>
            <person name="Haque M.S."/>
            <person name="Islam M.S."/>
            <person name="Emdad E.M."/>
            <person name="Islam M.M."/>
            <person name="Ahmed B."/>
            <person name="Halim A."/>
            <person name="Hossen Q.M.M."/>
            <person name="Hossain M.Z."/>
            <person name="Ahmed R."/>
            <person name="Khan M.M."/>
            <person name="Islam R."/>
            <person name="Rashid M.M."/>
            <person name="Khan S.A."/>
            <person name="Rahman M.S."/>
            <person name="Alam M."/>
            <person name="Yahiya A.S."/>
            <person name="Khan M.S."/>
            <person name="Azam M.S."/>
            <person name="Haque T."/>
            <person name="Lashkar M.Z.H."/>
            <person name="Akhand A.I."/>
            <person name="Morshed G."/>
            <person name="Roy S."/>
            <person name="Uddin K.S."/>
            <person name="Rabeya T."/>
            <person name="Hossain A.S."/>
            <person name="Chowdhury A."/>
            <person name="Snigdha A.R."/>
            <person name="Mortoza M.S."/>
            <person name="Matin S.A."/>
            <person name="Hoque S.M.E."/>
            <person name="Islam M.K."/>
            <person name="Roy D.K."/>
            <person name="Haider R."/>
            <person name="Moosa M.M."/>
            <person name="Elias S.M."/>
            <person name="Hasan A.M."/>
            <person name="Jahan S."/>
            <person name="Shafiuddin M."/>
            <person name="Mahmood N."/>
            <person name="Shommy N.S."/>
        </authorList>
    </citation>
    <scope>NUCLEOTIDE SEQUENCE [LARGE SCALE GENOMIC DNA]</scope>
    <source>
        <strain evidence="2">cv. O-4</strain>
    </source>
</reference>
<evidence type="ECO:0000313" key="2">
    <source>
        <dbReference type="Proteomes" id="UP000187203"/>
    </source>
</evidence>
<keyword evidence="2" id="KW-1185">Reference proteome</keyword>
<name>A0A1R3H018_9ROSI</name>
<accession>A0A1R3H018</accession>
<comment type="caution">
    <text evidence="1">The sequence shown here is derived from an EMBL/GenBank/DDBJ whole genome shotgun (WGS) entry which is preliminary data.</text>
</comment>
<gene>
    <name evidence="1" type="ORF">COLO4_32225</name>
</gene>
<protein>
    <submittedName>
        <fullName evidence="1">Protein transport protein Sec61 subunit alpha-like protein</fullName>
    </submittedName>
</protein>
<sequence length="81" mass="9417">MGKDIVNSGRVTIIYQYFKTFEKEKVSTIKGNQMAKSSNHKGIKFNFKSGKQITRIKTFRKYREAAMTYGMSGSRKEHLLF</sequence>